<feature type="transmembrane region" description="Helical" evidence="2">
    <location>
        <begin position="58"/>
        <end position="79"/>
    </location>
</feature>
<feature type="transmembrane region" description="Helical" evidence="2">
    <location>
        <begin position="32"/>
        <end position="52"/>
    </location>
</feature>
<feature type="transmembrane region" description="Helical" evidence="2">
    <location>
        <begin position="145"/>
        <end position="166"/>
    </location>
</feature>
<dbReference type="InterPro" id="IPR042106">
    <property type="entry name" value="Nuo/plastoQ_OxRdtase_6_NuoJ"/>
</dbReference>
<name>A0A7C2NXN2_9PLAN</name>
<keyword evidence="2" id="KW-0472">Membrane</keyword>
<sequence length="248" mass="25987">MDDLIAQLPLLIPLVLGGLAVWLLLPRDGVRAWALGGVCGLVALGALARHFAPPVDDSVHNVLFYLFGGGAVVVGTLMITDRNPVYAALWFALVTLCTCGLFLLNSAPFLAAATVIVYAGAIVVTFLFVIMLAQQAGAAGYDRRAFQPELAVIGGCLVLGALLYTLQEWTVEQPLLFVTSPMAANPLSEPQALPDGEIIGESDLGTLRGVGRSLFGDYLFAVELAGTVLLIATIGAIALAPRRSQGTL</sequence>
<comment type="caution">
    <text evidence="2">Lacks conserved residue(s) required for the propagation of feature annotation.</text>
</comment>
<evidence type="ECO:0000313" key="3">
    <source>
        <dbReference type="EMBL" id="HEN16988.1"/>
    </source>
</evidence>
<dbReference type="GO" id="GO:0005886">
    <property type="term" value="C:plasma membrane"/>
    <property type="evidence" value="ECO:0007669"/>
    <property type="project" value="UniProtKB-SubCell"/>
</dbReference>
<dbReference type="Pfam" id="PF00499">
    <property type="entry name" value="Oxidored_q3"/>
    <property type="match status" value="1"/>
</dbReference>
<dbReference type="Gene3D" id="1.20.120.1200">
    <property type="entry name" value="NADH-ubiquinone/plastoquinone oxidoreductase chain 6, subunit NuoJ"/>
    <property type="match status" value="1"/>
</dbReference>
<accession>A0A7C2NXN2</accession>
<keyword evidence="2" id="KW-1003">Cell membrane</keyword>
<comment type="catalytic activity">
    <reaction evidence="2">
        <text>a quinone + NADH + 5 H(+)(in) = a quinol + NAD(+) + 4 H(+)(out)</text>
        <dbReference type="Rhea" id="RHEA:57888"/>
        <dbReference type="ChEBI" id="CHEBI:15378"/>
        <dbReference type="ChEBI" id="CHEBI:24646"/>
        <dbReference type="ChEBI" id="CHEBI:57540"/>
        <dbReference type="ChEBI" id="CHEBI:57945"/>
        <dbReference type="ChEBI" id="CHEBI:132124"/>
    </reaction>
</comment>
<comment type="subcellular location">
    <subcellularLocation>
        <location evidence="2">Cell membrane</location>
        <topology evidence="2">Multi-pass membrane protein</topology>
    </subcellularLocation>
</comment>
<keyword evidence="3" id="KW-0830">Ubiquinone</keyword>
<keyword evidence="2" id="KW-0520">NAD</keyword>
<dbReference type="InterPro" id="IPR001457">
    <property type="entry name" value="NADH_UbQ/plastoQ_OxRdtase_su6"/>
</dbReference>
<dbReference type="AlphaFoldDB" id="A0A7C2NXN2"/>
<evidence type="ECO:0000256" key="2">
    <source>
        <dbReference type="RuleBase" id="RU004429"/>
    </source>
</evidence>
<comment type="caution">
    <text evidence="3">The sequence shown here is derived from an EMBL/GenBank/DDBJ whole genome shotgun (WGS) entry which is preliminary data.</text>
</comment>
<dbReference type="GO" id="GO:0008137">
    <property type="term" value="F:NADH dehydrogenase (ubiquinone) activity"/>
    <property type="evidence" value="ECO:0007669"/>
    <property type="project" value="UniProtKB-UniRule"/>
</dbReference>
<protein>
    <recommendedName>
        <fullName evidence="2">NADH-quinone oxidoreductase subunit J</fullName>
        <ecNumber evidence="2">7.1.1.-</ecNumber>
    </recommendedName>
</protein>
<dbReference type="GO" id="GO:0048038">
    <property type="term" value="F:quinone binding"/>
    <property type="evidence" value="ECO:0007669"/>
    <property type="project" value="UniProtKB-UniRule"/>
</dbReference>
<comment type="function">
    <text evidence="2">NDH-1 shuttles electrons from NADH, via FMN and iron-sulfur (Fe-S) centers, to quinones in the respiratory chain. Couples the redox reaction to proton translocation (for every two electrons transferred, four hydrogen ions are translocated across the cytoplasmic membrane), and thus conserves the redox energy in a proton gradient.</text>
</comment>
<feature type="transmembrane region" description="Helical" evidence="2">
    <location>
        <begin position="86"/>
        <end position="104"/>
    </location>
</feature>
<comment type="similarity">
    <text evidence="1 2">Belongs to the complex I subunit 6 family.</text>
</comment>
<reference evidence="3" key="1">
    <citation type="journal article" date="2020" name="mSystems">
        <title>Genome- and Community-Level Interaction Insights into Carbon Utilization and Element Cycling Functions of Hydrothermarchaeota in Hydrothermal Sediment.</title>
        <authorList>
            <person name="Zhou Z."/>
            <person name="Liu Y."/>
            <person name="Xu W."/>
            <person name="Pan J."/>
            <person name="Luo Z.H."/>
            <person name="Li M."/>
        </authorList>
    </citation>
    <scope>NUCLEOTIDE SEQUENCE [LARGE SCALE GENOMIC DNA]</scope>
    <source>
        <strain evidence="3">SpSt-339</strain>
    </source>
</reference>
<dbReference type="EC" id="7.1.1.-" evidence="2"/>
<gene>
    <name evidence="3" type="ORF">ENQ76_16130</name>
</gene>
<keyword evidence="2" id="KW-0812">Transmembrane</keyword>
<dbReference type="PANTHER" id="PTHR33269:SF17">
    <property type="entry name" value="NADH-UBIQUINONE OXIDOREDUCTASE CHAIN 6"/>
    <property type="match status" value="1"/>
</dbReference>
<feature type="transmembrane region" description="Helical" evidence="2">
    <location>
        <begin position="6"/>
        <end position="25"/>
    </location>
</feature>
<evidence type="ECO:0000256" key="1">
    <source>
        <dbReference type="ARBA" id="ARBA00005698"/>
    </source>
</evidence>
<dbReference type="PANTHER" id="PTHR33269">
    <property type="entry name" value="NADH-UBIQUINONE OXIDOREDUCTASE CHAIN 6"/>
    <property type="match status" value="1"/>
</dbReference>
<organism evidence="3">
    <name type="scientific">Schlesneria paludicola</name>
    <dbReference type="NCBI Taxonomy" id="360056"/>
    <lineage>
        <taxon>Bacteria</taxon>
        <taxon>Pseudomonadati</taxon>
        <taxon>Planctomycetota</taxon>
        <taxon>Planctomycetia</taxon>
        <taxon>Planctomycetales</taxon>
        <taxon>Planctomycetaceae</taxon>
        <taxon>Schlesneria</taxon>
    </lineage>
</organism>
<feature type="transmembrane region" description="Helical" evidence="2">
    <location>
        <begin position="218"/>
        <end position="240"/>
    </location>
</feature>
<keyword evidence="2" id="KW-1133">Transmembrane helix</keyword>
<dbReference type="EMBL" id="DSOK01000442">
    <property type="protein sequence ID" value="HEN16988.1"/>
    <property type="molecule type" value="Genomic_DNA"/>
</dbReference>
<proteinExistence type="inferred from homology"/>
<keyword evidence="2" id="KW-0874">Quinone</keyword>
<feature type="transmembrane region" description="Helical" evidence="2">
    <location>
        <begin position="110"/>
        <end position="133"/>
    </location>
</feature>